<dbReference type="EMBL" id="KN737661">
    <property type="protein sequence ID" value="KIH55262.1"/>
    <property type="molecule type" value="Genomic_DNA"/>
</dbReference>
<protein>
    <submittedName>
        <fullName evidence="1">Uncharacterized protein</fullName>
    </submittedName>
</protein>
<dbReference type="AlphaFoldDB" id="A0A0C2CZN6"/>
<proteinExistence type="predicted"/>
<dbReference type="Proteomes" id="UP000054047">
    <property type="component" value="Unassembled WGS sequence"/>
</dbReference>
<reference evidence="1 2" key="1">
    <citation type="submission" date="2013-12" db="EMBL/GenBank/DDBJ databases">
        <title>Draft genome of the parsitic nematode Ancylostoma duodenale.</title>
        <authorList>
            <person name="Mitreva M."/>
        </authorList>
    </citation>
    <scope>NUCLEOTIDE SEQUENCE [LARGE SCALE GENOMIC DNA]</scope>
    <source>
        <strain evidence="1 2">Zhejiang</strain>
    </source>
</reference>
<keyword evidence="2" id="KW-1185">Reference proteome</keyword>
<evidence type="ECO:0000313" key="1">
    <source>
        <dbReference type="EMBL" id="KIH55262.1"/>
    </source>
</evidence>
<gene>
    <name evidence="1" type="ORF">ANCDUO_14585</name>
</gene>
<sequence>MRLKKVVPTTCEFCSHVAIFGGQIIQSMLGVNGEQQQEQRPDKELHCEQHNGNMARKIRYDVIGLTDTKTDRPLNATFDTGEELFLGTRDSRAVDVLVNTNLAMNIDSSEQLTTRIGRLRLRRFGSIPALTIFVAYAPSSSYDNEKIEAFYMDLEKFYRKDHTFYKRPPRIRQSQDQDVQPPEPGWNNFFVKTGNGMAGIRRSTFRQQSEIREAAAYAKLRAVSDWTPRDVKRTTGRPATRWSDFFTKSFKDRYDALSVPRTDRIHWTTLARERDKWKDCWRSLGIPEDQRQSR</sequence>
<name>A0A0C2CZN6_9BILA</name>
<accession>A0A0C2CZN6</accession>
<organism evidence="1 2">
    <name type="scientific">Ancylostoma duodenale</name>
    <dbReference type="NCBI Taxonomy" id="51022"/>
    <lineage>
        <taxon>Eukaryota</taxon>
        <taxon>Metazoa</taxon>
        <taxon>Ecdysozoa</taxon>
        <taxon>Nematoda</taxon>
        <taxon>Chromadorea</taxon>
        <taxon>Rhabditida</taxon>
        <taxon>Rhabditina</taxon>
        <taxon>Rhabditomorpha</taxon>
        <taxon>Strongyloidea</taxon>
        <taxon>Ancylostomatidae</taxon>
        <taxon>Ancylostomatinae</taxon>
        <taxon>Ancylostoma</taxon>
    </lineage>
</organism>
<evidence type="ECO:0000313" key="2">
    <source>
        <dbReference type="Proteomes" id="UP000054047"/>
    </source>
</evidence>